<name>A0A0D2APX6_9PEZI</name>
<protein>
    <submittedName>
        <fullName evidence="2">Uncharacterized protein</fullName>
    </submittedName>
</protein>
<dbReference type="VEuPathDB" id="FungiDB:PV09_00686"/>
<reference evidence="2 3" key="1">
    <citation type="submission" date="2015-01" db="EMBL/GenBank/DDBJ databases">
        <title>The Genome Sequence of Ochroconis gallopava CBS43764.</title>
        <authorList>
            <consortium name="The Broad Institute Genomics Platform"/>
            <person name="Cuomo C."/>
            <person name="de Hoog S."/>
            <person name="Gorbushina A."/>
            <person name="Stielow B."/>
            <person name="Teixiera M."/>
            <person name="Abouelleil A."/>
            <person name="Chapman S.B."/>
            <person name="Priest M."/>
            <person name="Young S.K."/>
            <person name="Wortman J."/>
            <person name="Nusbaum C."/>
            <person name="Birren B."/>
        </authorList>
    </citation>
    <scope>NUCLEOTIDE SEQUENCE [LARGE SCALE GENOMIC DNA]</scope>
    <source>
        <strain evidence="2 3">CBS 43764</strain>
    </source>
</reference>
<dbReference type="CDD" id="cd14498">
    <property type="entry name" value="DSP"/>
    <property type="match status" value="1"/>
</dbReference>
<evidence type="ECO:0000313" key="3">
    <source>
        <dbReference type="Proteomes" id="UP000053259"/>
    </source>
</evidence>
<dbReference type="GO" id="GO:1990444">
    <property type="term" value="F:F-box domain binding"/>
    <property type="evidence" value="ECO:0007669"/>
    <property type="project" value="TreeGrafter"/>
</dbReference>
<accession>A0A0D2APX6</accession>
<feature type="region of interest" description="Disordered" evidence="1">
    <location>
        <begin position="266"/>
        <end position="287"/>
    </location>
</feature>
<gene>
    <name evidence="2" type="ORF">PV09_00686</name>
</gene>
<dbReference type="HOGENOM" id="CLU_049471_0_0_1"/>
<dbReference type="Gene3D" id="3.90.190.10">
    <property type="entry name" value="Protein tyrosine phosphatase superfamily"/>
    <property type="match status" value="1"/>
</dbReference>
<dbReference type="PANTHER" id="PTHR46588">
    <property type="entry name" value="SERINE/THREONINE/TYROSINE-INTERACTING PROTEIN"/>
    <property type="match status" value="1"/>
</dbReference>
<dbReference type="InParanoid" id="A0A0D2APX6"/>
<dbReference type="Proteomes" id="UP000053259">
    <property type="component" value="Unassembled WGS sequence"/>
</dbReference>
<dbReference type="InterPro" id="IPR052449">
    <property type="entry name" value="STYX-Interacting_Phosphatase"/>
</dbReference>
<dbReference type="GO" id="GO:0005654">
    <property type="term" value="C:nucleoplasm"/>
    <property type="evidence" value="ECO:0007669"/>
    <property type="project" value="TreeGrafter"/>
</dbReference>
<dbReference type="GO" id="GO:0062026">
    <property type="term" value="P:negative regulation of SCF-dependent proteasomal ubiquitin-dependent catabolic process"/>
    <property type="evidence" value="ECO:0007669"/>
    <property type="project" value="TreeGrafter"/>
</dbReference>
<evidence type="ECO:0000313" key="2">
    <source>
        <dbReference type="EMBL" id="KIW08748.1"/>
    </source>
</evidence>
<dbReference type="InterPro" id="IPR029021">
    <property type="entry name" value="Prot-tyrosine_phosphatase-like"/>
</dbReference>
<sequence>MNASPLILTESAMSDDATRHLKTEEYVFRMPTPPRIVIPPLASWNHTQVPIDLGNIVPHSDPEINIDFLTGTGYDETLSVALNGTASAWKYEHRRQAQDILSFLWLGPLCAARDKEFLEREGITLLLAIQHKGGLGPKLTMGAMRVADELGIAKAKLEVGSNQDLIALFPAATRIINSHLRDMYNKAMLNPHGWTRPGKVLIFCESGNEKSAAVAAAYLMDNFEGVDFLKACQICNARRFCCSFDDSIKHYLKSYNDILQARRSVAAASSPQQNPDSLSGHATNPLLSAPTLHAPQPQWITAAPSLRSGNAKRARERDDDDMMDMEEIAIDDAARFEGRSYAPFK</sequence>
<evidence type="ECO:0000256" key="1">
    <source>
        <dbReference type="SAM" id="MobiDB-lite"/>
    </source>
</evidence>
<dbReference type="GO" id="GO:0070372">
    <property type="term" value="P:regulation of ERK1 and ERK2 cascade"/>
    <property type="evidence" value="ECO:0007669"/>
    <property type="project" value="TreeGrafter"/>
</dbReference>
<dbReference type="RefSeq" id="XP_016218617.1">
    <property type="nucleotide sequence ID" value="XM_016353464.1"/>
</dbReference>
<dbReference type="SUPFAM" id="SSF52799">
    <property type="entry name" value="(Phosphotyrosine protein) phosphatases II"/>
    <property type="match status" value="1"/>
</dbReference>
<feature type="region of interest" description="Disordered" evidence="1">
    <location>
        <begin position="300"/>
        <end position="325"/>
    </location>
</feature>
<keyword evidence="3" id="KW-1185">Reference proteome</keyword>
<feature type="compositionally biased region" description="Polar residues" evidence="1">
    <location>
        <begin position="267"/>
        <end position="286"/>
    </location>
</feature>
<dbReference type="GO" id="GO:0005737">
    <property type="term" value="C:cytoplasm"/>
    <property type="evidence" value="ECO:0007669"/>
    <property type="project" value="TreeGrafter"/>
</dbReference>
<dbReference type="GeneID" id="27308659"/>
<dbReference type="PANTHER" id="PTHR46588:SF1">
    <property type="entry name" value="SERINE_THREONINE_TYROSINE-INTERACTING PROTEIN"/>
    <property type="match status" value="1"/>
</dbReference>
<dbReference type="EMBL" id="KN847530">
    <property type="protein sequence ID" value="KIW08748.1"/>
    <property type="molecule type" value="Genomic_DNA"/>
</dbReference>
<proteinExistence type="predicted"/>
<dbReference type="OrthoDB" id="10252009at2759"/>
<dbReference type="STRING" id="253628.A0A0D2APX6"/>
<dbReference type="AlphaFoldDB" id="A0A0D2APX6"/>
<organism evidence="2 3">
    <name type="scientific">Verruconis gallopava</name>
    <dbReference type="NCBI Taxonomy" id="253628"/>
    <lineage>
        <taxon>Eukaryota</taxon>
        <taxon>Fungi</taxon>
        <taxon>Dikarya</taxon>
        <taxon>Ascomycota</taxon>
        <taxon>Pezizomycotina</taxon>
        <taxon>Dothideomycetes</taxon>
        <taxon>Pleosporomycetidae</taxon>
        <taxon>Venturiales</taxon>
        <taxon>Sympoventuriaceae</taxon>
        <taxon>Verruconis</taxon>
    </lineage>
</organism>